<reference evidence="2" key="1">
    <citation type="journal article" date="2019" name="Int. J. Syst. Evol. Microbiol.">
        <title>The Global Catalogue of Microorganisms (GCM) 10K type strain sequencing project: providing services to taxonomists for standard genome sequencing and annotation.</title>
        <authorList>
            <consortium name="The Broad Institute Genomics Platform"/>
            <consortium name="The Broad Institute Genome Sequencing Center for Infectious Disease"/>
            <person name="Wu L."/>
            <person name="Ma J."/>
        </authorList>
    </citation>
    <scope>NUCLEOTIDE SEQUENCE [LARGE SCALE GENOMIC DNA]</scope>
    <source>
        <strain evidence="2">JCM 4737</strain>
    </source>
</reference>
<dbReference type="EMBL" id="BMVO01000008">
    <property type="protein sequence ID" value="GHB05662.1"/>
    <property type="molecule type" value="Genomic_DNA"/>
</dbReference>
<proteinExistence type="predicted"/>
<keyword evidence="2" id="KW-1185">Reference proteome</keyword>
<evidence type="ECO:0000313" key="2">
    <source>
        <dbReference type="Proteomes" id="UP000599437"/>
    </source>
</evidence>
<comment type="caution">
    <text evidence="1">The sequence shown here is derived from an EMBL/GenBank/DDBJ whole genome shotgun (WGS) entry which is preliminary data.</text>
</comment>
<accession>A0ABQ3DRG8</accession>
<dbReference type="Proteomes" id="UP000599437">
    <property type="component" value="Unassembled WGS sequence"/>
</dbReference>
<name>A0ABQ3DRG8_9ACTN</name>
<sequence length="59" mass="5790">MAEFAVLTALALGVADMALSSQLRPDSGGVGVDVLDTAGGRAARSITPGVMSRTRGTGG</sequence>
<protein>
    <submittedName>
        <fullName evidence="1">Uncharacterized protein</fullName>
    </submittedName>
</protein>
<evidence type="ECO:0000313" key="1">
    <source>
        <dbReference type="EMBL" id="GHB05662.1"/>
    </source>
</evidence>
<gene>
    <name evidence="1" type="ORF">GCM10010346_30980</name>
</gene>
<organism evidence="1 2">
    <name type="scientific">Streptomyces chryseus</name>
    <dbReference type="NCBI Taxonomy" id="68186"/>
    <lineage>
        <taxon>Bacteria</taxon>
        <taxon>Bacillati</taxon>
        <taxon>Actinomycetota</taxon>
        <taxon>Actinomycetes</taxon>
        <taxon>Kitasatosporales</taxon>
        <taxon>Streptomycetaceae</taxon>
        <taxon>Streptomyces</taxon>
    </lineage>
</organism>